<name>A0A2V2N8E5_9EURY</name>
<evidence type="ECO:0000313" key="7">
    <source>
        <dbReference type="Proteomes" id="UP000245934"/>
    </source>
</evidence>
<reference evidence="6 7" key="1">
    <citation type="submission" date="2018-05" db="EMBL/GenBank/DDBJ databases">
        <title>Draft genome of Methanospirillum stamsii Pt1.</title>
        <authorList>
            <person name="Dueholm M.S."/>
            <person name="Nielsen P.H."/>
            <person name="Bakmann L.F."/>
            <person name="Otzen D.E."/>
        </authorList>
    </citation>
    <scope>NUCLEOTIDE SEQUENCE [LARGE SCALE GENOMIC DNA]</scope>
    <source>
        <strain evidence="6 7">Pt1</strain>
    </source>
</reference>
<protein>
    <recommendedName>
        <fullName evidence="5">2-phospho-L-lactate guanylyltransferase</fullName>
        <shortName evidence="5">LP guanylyltransferase</shortName>
        <ecNumber evidence="5">2.7.7.68</ecNumber>
    </recommendedName>
</protein>
<keyword evidence="2 5" id="KW-0548">Nucleotidyltransferase</keyword>
<keyword evidence="3 5" id="KW-0547">Nucleotide-binding</keyword>
<dbReference type="PANTHER" id="PTHR40392:SF1">
    <property type="entry name" value="2-PHOSPHO-L-LACTATE GUANYLYLTRANSFERASE"/>
    <property type="match status" value="1"/>
</dbReference>
<dbReference type="InterPro" id="IPR002835">
    <property type="entry name" value="CofC"/>
</dbReference>
<dbReference type="InterPro" id="IPR029044">
    <property type="entry name" value="Nucleotide-diphossugar_trans"/>
</dbReference>
<proteinExistence type="inferred from homology"/>
<comment type="function">
    <text evidence="5">Guanylyltransferase that catalyzes the activation of (2S)-2-phospholactate (2-PL) as (2S)-lactyl-2-diphospho-5'-guanosine, via the condensation of 2-PL with GTP. It is involved in the biosynthesis of coenzyme F420, a hydride carrier cofactor.</text>
</comment>
<keyword evidence="4 5" id="KW-0342">GTP-binding</keyword>
<sequence length="220" mass="24382">MATFVSKMRIPVVIPYKPINPKTRLSCILTDEERQNFAYMMLRDVVDAVKDAGCFPLILATAPVELDDVPVQILEEGLNETINGFCEGNDDPLAIVMADLALADRSSIISLLTSGGDLAIAPGRGGGTNAIYVRSAKTFKAQYYGMSYEKHVKYGNDNSLMIKIIDSFRLYCDIDEQDDLIEVFIHNQGHSRDWLVGHGFEIAMKKSRIGVKRPGFSLSD</sequence>
<dbReference type="RefSeq" id="WP_109939091.1">
    <property type="nucleotide sequence ID" value="NZ_CP176366.1"/>
</dbReference>
<dbReference type="GO" id="GO:0005525">
    <property type="term" value="F:GTP binding"/>
    <property type="evidence" value="ECO:0007669"/>
    <property type="project" value="UniProtKB-KW"/>
</dbReference>
<dbReference type="EMBL" id="QGMZ01000001">
    <property type="protein sequence ID" value="PWR76272.1"/>
    <property type="molecule type" value="Genomic_DNA"/>
</dbReference>
<dbReference type="Gene3D" id="3.90.550.10">
    <property type="entry name" value="Spore Coat Polysaccharide Biosynthesis Protein SpsA, Chain A"/>
    <property type="match status" value="1"/>
</dbReference>
<evidence type="ECO:0000256" key="4">
    <source>
        <dbReference type="ARBA" id="ARBA00023134"/>
    </source>
</evidence>
<dbReference type="NCBIfam" id="TIGR03552">
    <property type="entry name" value="F420_cofC"/>
    <property type="match status" value="1"/>
</dbReference>
<accession>A0A2V2N8E5</accession>
<comment type="pathway">
    <text evidence="5">Cofactor biosynthesis; coenzyme F420 biosynthesis.</text>
</comment>
<comment type="subunit">
    <text evidence="5">Homodimer.</text>
</comment>
<evidence type="ECO:0000256" key="3">
    <source>
        <dbReference type="ARBA" id="ARBA00022741"/>
    </source>
</evidence>
<dbReference type="SUPFAM" id="SSF53448">
    <property type="entry name" value="Nucleotide-diphospho-sugar transferases"/>
    <property type="match status" value="1"/>
</dbReference>
<comment type="catalytic activity">
    <reaction evidence="5">
        <text>(2S)-2-phospholactate + GTP + H(+) = (2S)-lactyl-2-diphospho-5'-guanosine + diphosphate</text>
        <dbReference type="Rhea" id="RHEA:63424"/>
        <dbReference type="ChEBI" id="CHEBI:15378"/>
        <dbReference type="ChEBI" id="CHEBI:33019"/>
        <dbReference type="ChEBI" id="CHEBI:37565"/>
        <dbReference type="ChEBI" id="CHEBI:59435"/>
        <dbReference type="ChEBI" id="CHEBI:59906"/>
        <dbReference type="EC" id="2.7.7.68"/>
    </reaction>
</comment>
<comment type="caution">
    <text evidence="6">The sequence shown here is derived from an EMBL/GenBank/DDBJ whole genome shotgun (WGS) entry which is preliminary data.</text>
</comment>
<dbReference type="Proteomes" id="UP000245934">
    <property type="component" value="Unassembled WGS sequence"/>
</dbReference>
<dbReference type="PANTHER" id="PTHR40392">
    <property type="entry name" value="2-PHOSPHO-L-LACTATE GUANYLYLTRANSFERASE"/>
    <property type="match status" value="1"/>
</dbReference>
<dbReference type="HAMAP" id="MF_02114">
    <property type="entry name" value="CofC"/>
    <property type="match status" value="1"/>
</dbReference>
<keyword evidence="1 5" id="KW-0808">Transferase</keyword>
<dbReference type="OrthoDB" id="11179at2157"/>
<evidence type="ECO:0000256" key="1">
    <source>
        <dbReference type="ARBA" id="ARBA00022679"/>
    </source>
</evidence>
<keyword evidence="7" id="KW-1185">Reference proteome</keyword>
<dbReference type="GeneID" id="97610394"/>
<dbReference type="Gene3D" id="6.10.140.50">
    <property type="match status" value="1"/>
</dbReference>
<gene>
    <name evidence="5 6" type="primary">cofC</name>
    <name evidence="6" type="ORF">DLD82_00230</name>
</gene>
<dbReference type="AlphaFoldDB" id="A0A2V2N8E5"/>
<dbReference type="Pfam" id="PF01983">
    <property type="entry name" value="CofC"/>
    <property type="match status" value="1"/>
</dbReference>
<dbReference type="UniPathway" id="UPA00071"/>
<evidence type="ECO:0000256" key="5">
    <source>
        <dbReference type="HAMAP-Rule" id="MF_02114"/>
    </source>
</evidence>
<dbReference type="GO" id="GO:0052645">
    <property type="term" value="P:F420-0 metabolic process"/>
    <property type="evidence" value="ECO:0007669"/>
    <property type="project" value="UniProtKB-UniRule"/>
</dbReference>
<organism evidence="6 7">
    <name type="scientific">Methanospirillum stamsii</name>
    <dbReference type="NCBI Taxonomy" id="1277351"/>
    <lineage>
        <taxon>Archaea</taxon>
        <taxon>Methanobacteriati</taxon>
        <taxon>Methanobacteriota</taxon>
        <taxon>Stenosarchaea group</taxon>
        <taxon>Methanomicrobia</taxon>
        <taxon>Methanomicrobiales</taxon>
        <taxon>Methanospirillaceae</taxon>
        <taxon>Methanospirillum</taxon>
    </lineage>
</organism>
<evidence type="ECO:0000313" key="6">
    <source>
        <dbReference type="EMBL" id="PWR76272.1"/>
    </source>
</evidence>
<evidence type="ECO:0000256" key="2">
    <source>
        <dbReference type="ARBA" id="ARBA00022695"/>
    </source>
</evidence>
<comment type="similarity">
    <text evidence="5">Belongs to the CofC family.</text>
</comment>
<dbReference type="GO" id="GO:0043814">
    <property type="term" value="F:phospholactate guanylyltransferase activity"/>
    <property type="evidence" value="ECO:0007669"/>
    <property type="project" value="UniProtKB-EC"/>
</dbReference>
<dbReference type="EC" id="2.7.7.68" evidence="5"/>